<gene>
    <name evidence="7" type="ORF">BN000_03877</name>
</gene>
<dbReference type="InterPro" id="IPR014710">
    <property type="entry name" value="RmlC-like_jellyroll"/>
</dbReference>
<dbReference type="SUPFAM" id="SSF46785">
    <property type="entry name" value="Winged helix' DNA-binding domain"/>
    <property type="match status" value="1"/>
</dbReference>
<evidence type="ECO:0000313" key="7">
    <source>
        <dbReference type="EMBL" id="CRK83880.1"/>
    </source>
</evidence>
<evidence type="ECO:0000259" key="5">
    <source>
        <dbReference type="PROSITE" id="PS50042"/>
    </source>
</evidence>
<dbReference type="InterPro" id="IPR018490">
    <property type="entry name" value="cNMP-bd_dom_sf"/>
</dbReference>
<dbReference type="PRINTS" id="PR00034">
    <property type="entry name" value="HTHCRP"/>
</dbReference>
<keyword evidence="3" id="KW-0010">Activator</keyword>
<dbReference type="InterPro" id="IPR036388">
    <property type="entry name" value="WH-like_DNA-bd_sf"/>
</dbReference>
<feature type="domain" description="Cyclic nucleotide-binding" evidence="5">
    <location>
        <begin position="15"/>
        <end position="135"/>
    </location>
</feature>
<dbReference type="InterPro" id="IPR050397">
    <property type="entry name" value="Env_Response_Regulators"/>
</dbReference>
<evidence type="ECO:0000256" key="1">
    <source>
        <dbReference type="ARBA" id="ARBA00023015"/>
    </source>
</evidence>
<dbReference type="AlphaFoldDB" id="A0A0U1P0V0"/>
<dbReference type="CDD" id="cd00038">
    <property type="entry name" value="CAP_ED"/>
    <property type="match status" value="1"/>
</dbReference>
<dbReference type="PANTHER" id="PTHR24567">
    <property type="entry name" value="CRP FAMILY TRANSCRIPTIONAL REGULATORY PROTEIN"/>
    <property type="match status" value="1"/>
</dbReference>
<protein>
    <submittedName>
        <fullName evidence="7">Crp/Fnr family transcriptional regulator</fullName>
    </submittedName>
</protein>
<keyword evidence="2" id="KW-0238">DNA-binding</keyword>
<dbReference type="GO" id="GO:0003677">
    <property type="term" value="F:DNA binding"/>
    <property type="evidence" value="ECO:0007669"/>
    <property type="project" value="UniProtKB-KW"/>
</dbReference>
<dbReference type="RefSeq" id="WP_090637022.1">
    <property type="nucleotide sequence ID" value="NZ_CVRB01000004.1"/>
</dbReference>
<evidence type="ECO:0000256" key="3">
    <source>
        <dbReference type="ARBA" id="ARBA00023159"/>
    </source>
</evidence>
<dbReference type="PANTHER" id="PTHR24567:SF26">
    <property type="entry name" value="REGULATORY PROTEIN YEIL"/>
    <property type="match status" value="1"/>
</dbReference>
<dbReference type="STRING" id="1499688.BN000_03877"/>
<dbReference type="PROSITE" id="PS51063">
    <property type="entry name" value="HTH_CRP_2"/>
    <property type="match status" value="1"/>
</dbReference>
<dbReference type="Proteomes" id="UP000199087">
    <property type="component" value="Unassembled WGS sequence"/>
</dbReference>
<dbReference type="EMBL" id="CVRB01000004">
    <property type="protein sequence ID" value="CRK83880.1"/>
    <property type="molecule type" value="Genomic_DNA"/>
</dbReference>
<dbReference type="Gene3D" id="2.60.120.10">
    <property type="entry name" value="Jelly Rolls"/>
    <property type="match status" value="1"/>
</dbReference>
<proteinExistence type="predicted"/>
<dbReference type="InterPro" id="IPR012318">
    <property type="entry name" value="HTH_CRP"/>
</dbReference>
<evidence type="ECO:0000259" key="6">
    <source>
        <dbReference type="PROSITE" id="PS51063"/>
    </source>
</evidence>
<keyword evidence="8" id="KW-1185">Reference proteome</keyword>
<dbReference type="SUPFAM" id="SSF51206">
    <property type="entry name" value="cAMP-binding domain-like"/>
    <property type="match status" value="1"/>
</dbReference>
<dbReference type="InterPro" id="IPR000595">
    <property type="entry name" value="cNMP-bd_dom"/>
</dbReference>
<evidence type="ECO:0000256" key="2">
    <source>
        <dbReference type="ARBA" id="ARBA00023125"/>
    </source>
</evidence>
<dbReference type="SMART" id="SM00100">
    <property type="entry name" value="cNMP"/>
    <property type="match status" value="1"/>
</dbReference>
<dbReference type="Pfam" id="PF00027">
    <property type="entry name" value="cNMP_binding"/>
    <property type="match status" value="1"/>
</dbReference>
<dbReference type="GO" id="GO:0003700">
    <property type="term" value="F:DNA-binding transcription factor activity"/>
    <property type="evidence" value="ECO:0007669"/>
    <property type="project" value="TreeGrafter"/>
</dbReference>
<sequence length="232" mass="26911">MKNEDIKKVLSEFTIFQELNDDELSKIVDIAITREWKKMSHLFHQGDRLENVYFIIDGKIKIYKSDVNGREQLVAIMKKGEMFPHVGFFRKGNYPAYAEVLETSTLITIPISQFERVLIEHPELCIKVFNVLGEKIVDLQDRLEEQILNNTYEQIIKLLIRLGKKHGRELDDGRVLLKTEFTNKDLANMIGTTRETISRTLTKMKKDELIEVADDGNMLLDIESLLGEIDLI</sequence>
<evidence type="ECO:0000256" key="4">
    <source>
        <dbReference type="ARBA" id="ARBA00023163"/>
    </source>
</evidence>
<organism evidence="7 8">
    <name type="scientific">Neobacillus massiliamazoniensis</name>
    <dbReference type="NCBI Taxonomy" id="1499688"/>
    <lineage>
        <taxon>Bacteria</taxon>
        <taxon>Bacillati</taxon>
        <taxon>Bacillota</taxon>
        <taxon>Bacilli</taxon>
        <taxon>Bacillales</taxon>
        <taxon>Bacillaceae</taxon>
        <taxon>Neobacillus</taxon>
    </lineage>
</organism>
<accession>A0A0U1P0V0</accession>
<dbReference type="Gene3D" id="1.10.10.10">
    <property type="entry name" value="Winged helix-like DNA-binding domain superfamily/Winged helix DNA-binding domain"/>
    <property type="match status" value="1"/>
</dbReference>
<evidence type="ECO:0000313" key="8">
    <source>
        <dbReference type="Proteomes" id="UP000199087"/>
    </source>
</evidence>
<dbReference type="GO" id="GO:0005829">
    <property type="term" value="C:cytosol"/>
    <property type="evidence" value="ECO:0007669"/>
    <property type="project" value="TreeGrafter"/>
</dbReference>
<dbReference type="Pfam" id="PF13545">
    <property type="entry name" value="HTH_Crp_2"/>
    <property type="match status" value="1"/>
</dbReference>
<dbReference type="OrthoDB" id="9810708at2"/>
<dbReference type="SMART" id="SM00419">
    <property type="entry name" value="HTH_CRP"/>
    <property type="match status" value="1"/>
</dbReference>
<feature type="domain" description="HTH crp-type" evidence="6">
    <location>
        <begin position="149"/>
        <end position="223"/>
    </location>
</feature>
<dbReference type="PROSITE" id="PS50042">
    <property type="entry name" value="CNMP_BINDING_3"/>
    <property type="match status" value="1"/>
</dbReference>
<reference evidence="8" key="1">
    <citation type="submission" date="2015-05" db="EMBL/GenBank/DDBJ databases">
        <authorList>
            <person name="Urmite Genomes"/>
        </authorList>
    </citation>
    <scope>NUCLEOTIDE SEQUENCE [LARGE SCALE GENOMIC DNA]</scope>
    <source>
        <strain evidence="8">LF1</strain>
    </source>
</reference>
<name>A0A0U1P0V0_9BACI</name>
<keyword evidence="1" id="KW-0805">Transcription regulation</keyword>
<keyword evidence="4" id="KW-0804">Transcription</keyword>
<dbReference type="InterPro" id="IPR036390">
    <property type="entry name" value="WH_DNA-bd_sf"/>
</dbReference>